<evidence type="ECO:0000256" key="10">
    <source>
        <dbReference type="ARBA" id="ARBA00023004"/>
    </source>
</evidence>
<comment type="similarity">
    <text evidence="2 12">Belongs to the alternative oxidase family.</text>
</comment>
<keyword evidence="11 12" id="KW-0472">Membrane</keyword>
<dbReference type="InterPro" id="IPR038659">
    <property type="entry name" value="AOX_sf"/>
</dbReference>
<feature type="compositionally biased region" description="Low complexity" evidence="13">
    <location>
        <begin position="326"/>
        <end position="348"/>
    </location>
</feature>
<dbReference type="EMBL" id="GG745344">
    <property type="protein sequence ID" value="KNE64189.1"/>
    <property type="molecule type" value="Genomic_DNA"/>
</dbReference>
<keyword evidence="7 12" id="KW-0249">Electron transport</keyword>
<keyword evidence="6 12" id="KW-0479">Metal-binding</keyword>
<dbReference type="InterPro" id="IPR002680">
    <property type="entry name" value="AOX"/>
</dbReference>
<dbReference type="GO" id="GO:0098803">
    <property type="term" value="C:respiratory chain complex"/>
    <property type="evidence" value="ECO:0007669"/>
    <property type="project" value="UniProtKB-UniRule"/>
</dbReference>
<dbReference type="OrthoDB" id="16906at2759"/>
<dbReference type="GO" id="GO:0009916">
    <property type="term" value="F:alternative oxidase activity"/>
    <property type="evidence" value="ECO:0007669"/>
    <property type="project" value="UniProtKB-UniRule"/>
</dbReference>
<keyword evidence="5 12" id="KW-0812">Transmembrane</keyword>
<evidence type="ECO:0000313" key="15">
    <source>
        <dbReference type="Proteomes" id="UP000054350"/>
    </source>
</evidence>
<dbReference type="PANTHER" id="PTHR31803">
    <property type="entry name" value="ALTERNATIVE OXIDASE"/>
    <property type="match status" value="1"/>
</dbReference>
<dbReference type="VEuPathDB" id="FungiDB:AMAG_09234"/>
<feature type="region of interest" description="Disordered" evidence="13">
    <location>
        <begin position="324"/>
        <end position="348"/>
    </location>
</feature>
<evidence type="ECO:0000256" key="1">
    <source>
        <dbReference type="ARBA" id="ARBA00004370"/>
    </source>
</evidence>
<dbReference type="Pfam" id="PF01786">
    <property type="entry name" value="AOX"/>
    <property type="match status" value="1"/>
</dbReference>
<dbReference type="PANTHER" id="PTHR31803:SF3">
    <property type="entry name" value="ALTERNATIVE OXIDASE"/>
    <property type="match status" value="1"/>
</dbReference>
<gene>
    <name evidence="14" type="ORF">AMAG_09234</name>
</gene>
<evidence type="ECO:0000256" key="7">
    <source>
        <dbReference type="ARBA" id="ARBA00022982"/>
    </source>
</evidence>
<proteinExistence type="inferred from homology"/>
<dbReference type="eggNOG" id="ENOG502QSB5">
    <property type="taxonomic scope" value="Eukaryota"/>
</dbReference>
<feature type="compositionally biased region" description="Low complexity" evidence="13">
    <location>
        <begin position="50"/>
        <end position="65"/>
    </location>
</feature>
<reference evidence="15" key="2">
    <citation type="submission" date="2009-11" db="EMBL/GenBank/DDBJ databases">
        <title>The Genome Sequence of Allomyces macrogynus strain ATCC 38327.</title>
        <authorList>
            <consortium name="The Broad Institute Genome Sequencing Platform"/>
            <person name="Russ C."/>
            <person name="Cuomo C."/>
            <person name="Shea T."/>
            <person name="Young S.K."/>
            <person name="Zeng Q."/>
            <person name="Koehrsen M."/>
            <person name="Haas B."/>
            <person name="Borodovsky M."/>
            <person name="Guigo R."/>
            <person name="Alvarado L."/>
            <person name="Berlin A."/>
            <person name="Borenstein D."/>
            <person name="Chen Z."/>
            <person name="Engels R."/>
            <person name="Freedman E."/>
            <person name="Gellesch M."/>
            <person name="Goldberg J."/>
            <person name="Griggs A."/>
            <person name="Gujja S."/>
            <person name="Heiman D."/>
            <person name="Hepburn T."/>
            <person name="Howarth C."/>
            <person name="Jen D."/>
            <person name="Larson L."/>
            <person name="Lewis B."/>
            <person name="Mehta T."/>
            <person name="Park D."/>
            <person name="Pearson M."/>
            <person name="Roberts A."/>
            <person name="Saif S."/>
            <person name="Shenoy N."/>
            <person name="Sisk P."/>
            <person name="Stolte C."/>
            <person name="Sykes S."/>
            <person name="Walk T."/>
            <person name="White J."/>
            <person name="Yandava C."/>
            <person name="Burger G."/>
            <person name="Gray M.W."/>
            <person name="Holland P.W.H."/>
            <person name="King N."/>
            <person name="Lang F.B.F."/>
            <person name="Roger A.J."/>
            <person name="Ruiz-Trillo I."/>
            <person name="Lander E."/>
            <person name="Nusbaum C."/>
        </authorList>
    </citation>
    <scope>NUCLEOTIDE SEQUENCE [LARGE SCALE GENOMIC DNA]</scope>
    <source>
        <strain evidence="15">ATCC 38327</strain>
    </source>
</reference>
<sequence>MYPILSRTLTATTWTVAAAARGTAPTTAHLLLIRPALLAPTLLATKTHHATTPARRAWSSASNNGNGNGADLIKEVPDMPEIHPQPMRDEFLHPITPQQLETLNIGLDKHREPVDLRDKIALRVVKWLRVPADLFFRKKYIHRAVMLETVAAVPGMVGGMTRHLRSLRKLQHDGGWISHLLHEAENERMHLMTFMKISQPVLWERMLVTAVQGVFFNAFFALYLASPKTAHRVVGYLEEEAVISYTAFLKEIDAGRINNLPAPEIAIEYWNLPKDAKLRDVVLAVRADEAVHRDSNHFFADCIEARVDDLRKVHHVESRDWRKPSAKAIADAPPASASNAGAPMAVSH</sequence>
<keyword evidence="3" id="KW-0813">Transport</keyword>
<dbReference type="GO" id="GO:0046872">
    <property type="term" value="F:metal ion binding"/>
    <property type="evidence" value="ECO:0007669"/>
    <property type="project" value="UniProtKB-UniRule"/>
</dbReference>
<evidence type="ECO:0000256" key="6">
    <source>
        <dbReference type="ARBA" id="ARBA00022723"/>
    </source>
</evidence>
<evidence type="ECO:0000256" key="5">
    <source>
        <dbReference type="ARBA" id="ARBA00022692"/>
    </source>
</evidence>
<accession>A0A0L0SP71</accession>
<evidence type="ECO:0000256" key="8">
    <source>
        <dbReference type="ARBA" id="ARBA00022989"/>
    </source>
</evidence>
<evidence type="ECO:0000256" key="4">
    <source>
        <dbReference type="ARBA" id="ARBA00022660"/>
    </source>
</evidence>
<protein>
    <recommendedName>
        <fullName evidence="12">Alternative oxidase</fullName>
        <ecNumber evidence="12">1.-.-.-</ecNumber>
    </recommendedName>
</protein>
<dbReference type="AlphaFoldDB" id="A0A0L0SP71"/>
<dbReference type="GO" id="GO:0010230">
    <property type="term" value="P:alternative respiration"/>
    <property type="evidence" value="ECO:0007669"/>
    <property type="project" value="TreeGrafter"/>
</dbReference>
<keyword evidence="4 12" id="KW-0679">Respiratory chain</keyword>
<dbReference type="GO" id="GO:0016020">
    <property type="term" value="C:membrane"/>
    <property type="evidence" value="ECO:0007669"/>
    <property type="project" value="UniProtKB-SubCell"/>
</dbReference>
<evidence type="ECO:0000256" key="2">
    <source>
        <dbReference type="ARBA" id="ARBA00008388"/>
    </source>
</evidence>
<evidence type="ECO:0000313" key="14">
    <source>
        <dbReference type="EMBL" id="KNE64189.1"/>
    </source>
</evidence>
<dbReference type="EC" id="1.-.-.-" evidence="12"/>
<evidence type="ECO:0000256" key="3">
    <source>
        <dbReference type="ARBA" id="ARBA00022448"/>
    </source>
</evidence>
<dbReference type="GO" id="GO:0005739">
    <property type="term" value="C:mitochondrion"/>
    <property type="evidence" value="ECO:0007669"/>
    <property type="project" value="TreeGrafter"/>
</dbReference>
<name>A0A0L0SP71_ALLM3</name>
<organism evidence="14 15">
    <name type="scientific">Allomyces macrogynus (strain ATCC 38327)</name>
    <name type="common">Allomyces javanicus var. macrogynus</name>
    <dbReference type="NCBI Taxonomy" id="578462"/>
    <lineage>
        <taxon>Eukaryota</taxon>
        <taxon>Fungi</taxon>
        <taxon>Fungi incertae sedis</taxon>
        <taxon>Blastocladiomycota</taxon>
        <taxon>Blastocladiomycetes</taxon>
        <taxon>Blastocladiales</taxon>
        <taxon>Blastocladiaceae</taxon>
        <taxon>Allomyces</taxon>
    </lineage>
</organism>
<dbReference type="Proteomes" id="UP000054350">
    <property type="component" value="Unassembled WGS sequence"/>
</dbReference>
<evidence type="ECO:0000256" key="9">
    <source>
        <dbReference type="ARBA" id="ARBA00023002"/>
    </source>
</evidence>
<keyword evidence="9 12" id="KW-0560">Oxidoreductase</keyword>
<feature type="region of interest" description="Disordered" evidence="13">
    <location>
        <begin position="50"/>
        <end position="70"/>
    </location>
</feature>
<keyword evidence="10 12" id="KW-0408">Iron</keyword>
<keyword evidence="15" id="KW-1185">Reference proteome</keyword>
<dbReference type="OMA" id="RISKDYW"/>
<comment type="cofactor">
    <cofactor evidence="12">
        <name>Fe cation</name>
        <dbReference type="ChEBI" id="CHEBI:24875"/>
    </cofactor>
    <text evidence="12">Binds 2 iron ions per subunit.</text>
</comment>
<keyword evidence="8" id="KW-1133">Transmembrane helix</keyword>
<evidence type="ECO:0000256" key="12">
    <source>
        <dbReference type="RuleBase" id="RU003779"/>
    </source>
</evidence>
<dbReference type="CDD" id="cd01053">
    <property type="entry name" value="AOX"/>
    <property type="match status" value="1"/>
</dbReference>
<dbReference type="Gene3D" id="1.20.1260.140">
    <property type="entry name" value="Alternative oxidase"/>
    <property type="match status" value="1"/>
</dbReference>
<reference evidence="14 15" key="1">
    <citation type="submission" date="2009-11" db="EMBL/GenBank/DDBJ databases">
        <title>Annotation of Allomyces macrogynus ATCC 38327.</title>
        <authorList>
            <consortium name="The Broad Institute Genome Sequencing Platform"/>
            <person name="Russ C."/>
            <person name="Cuomo C."/>
            <person name="Burger G."/>
            <person name="Gray M.W."/>
            <person name="Holland P.W.H."/>
            <person name="King N."/>
            <person name="Lang F.B.F."/>
            <person name="Roger A.J."/>
            <person name="Ruiz-Trillo I."/>
            <person name="Young S.K."/>
            <person name="Zeng Q."/>
            <person name="Gargeya S."/>
            <person name="Fitzgerald M."/>
            <person name="Haas B."/>
            <person name="Abouelleil A."/>
            <person name="Alvarado L."/>
            <person name="Arachchi H.M."/>
            <person name="Berlin A."/>
            <person name="Chapman S.B."/>
            <person name="Gearin G."/>
            <person name="Goldberg J."/>
            <person name="Griggs A."/>
            <person name="Gujja S."/>
            <person name="Hansen M."/>
            <person name="Heiman D."/>
            <person name="Howarth C."/>
            <person name="Larimer J."/>
            <person name="Lui A."/>
            <person name="MacDonald P.J.P."/>
            <person name="McCowen C."/>
            <person name="Montmayeur A."/>
            <person name="Murphy C."/>
            <person name="Neiman D."/>
            <person name="Pearson M."/>
            <person name="Priest M."/>
            <person name="Roberts A."/>
            <person name="Saif S."/>
            <person name="Shea T."/>
            <person name="Sisk P."/>
            <person name="Stolte C."/>
            <person name="Sykes S."/>
            <person name="Wortman J."/>
            <person name="Nusbaum C."/>
            <person name="Birren B."/>
        </authorList>
    </citation>
    <scope>NUCLEOTIDE SEQUENCE [LARGE SCALE GENOMIC DNA]</scope>
    <source>
        <strain evidence="14 15">ATCC 38327</strain>
    </source>
</reference>
<evidence type="ECO:0000256" key="13">
    <source>
        <dbReference type="SAM" id="MobiDB-lite"/>
    </source>
</evidence>
<comment type="subcellular location">
    <subcellularLocation>
        <location evidence="1">Membrane</location>
    </subcellularLocation>
</comment>
<evidence type="ECO:0000256" key="11">
    <source>
        <dbReference type="ARBA" id="ARBA00023136"/>
    </source>
</evidence>
<dbReference type="STRING" id="578462.A0A0L0SP71"/>